<protein>
    <recommendedName>
        <fullName evidence="4">Probable porphobilinogen deaminase</fullName>
        <shortName evidence="4">PBG</shortName>
        <ecNumber evidence="4">2.5.1.61</ecNumber>
    </recommendedName>
    <alternativeName>
        <fullName evidence="4">Hydroxymethylbilane synthase</fullName>
        <shortName evidence="4">HMBS</shortName>
    </alternativeName>
    <alternativeName>
        <fullName evidence="4">Pre-uroporphyrinogen synthase</fullName>
    </alternativeName>
</protein>
<evidence type="ECO:0000313" key="7">
    <source>
        <dbReference type="EMBL" id="HIP90930.1"/>
    </source>
</evidence>
<evidence type="ECO:0000256" key="3">
    <source>
        <dbReference type="ARBA" id="ARBA00023244"/>
    </source>
</evidence>
<feature type="domain" description="Porphobilinogen deaminase C-terminal" evidence="6">
    <location>
        <begin position="220"/>
        <end position="296"/>
    </location>
</feature>
<evidence type="ECO:0000259" key="6">
    <source>
        <dbReference type="Pfam" id="PF03900"/>
    </source>
</evidence>
<dbReference type="InterPro" id="IPR022418">
    <property type="entry name" value="Porphobilinogen_deaminase_C"/>
</dbReference>
<reference evidence="7" key="1">
    <citation type="journal article" date="2020" name="ISME J.">
        <title>Gammaproteobacteria mediating utilization of methyl-, sulfur- and petroleum organic compounds in deep ocean hydrothermal plumes.</title>
        <authorList>
            <person name="Zhou Z."/>
            <person name="Liu Y."/>
            <person name="Pan J."/>
            <person name="Cron B.R."/>
            <person name="Toner B.M."/>
            <person name="Anantharaman K."/>
            <person name="Breier J.A."/>
            <person name="Dick G.J."/>
            <person name="Li M."/>
        </authorList>
    </citation>
    <scope>NUCLEOTIDE SEQUENCE</scope>
    <source>
        <strain evidence="7">SZUA-1471</strain>
    </source>
</reference>
<dbReference type="GO" id="GO:0005737">
    <property type="term" value="C:cytoplasm"/>
    <property type="evidence" value="ECO:0007669"/>
    <property type="project" value="UniProtKB-UniRule"/>
</dbReference>
<comment type="miscellaneous">
    <text evidence="4">The porphobilinogen subunits are added to the dipyrromethane group.</text>
</comment>
<dbReference type="InterPro" id="IPR000860">
    <property type="entry name" value="HemC"/>
</dbReference>
<dbReference type="InterPro" id="IPR022417">
    <property type="entry name" value="Porphobilin_deaminase_N"/>
</dbReference>
<comment type="similarity">
    <text evidence="1 4">Belongs to the HMBS family.</text>
</comment>
<dbReference type="GO" id="GO:0004418">
    <property type="term" value="F:hydroxymethylbilane synthase activity"/>
    <property type="evidence" value="ECO:0007669"/>
    <property type="project" value="UniProtKB-UniRule"/>
</dbReference>
<dbReference type="SUPFAM" id="SSF54782">
    <property type="entry name" value="Porphobilinogen deaminase (hydroxymethylbilane synthase), C-terminal domain"/>
    <property type="match status" value="1"/>
</dbReference>
<dbReference type="CDD" id="cd13647">
    <property type="entry name" value="PBP2_PBGD_2"/>
    <property type="match status" value="1"/>
</dbReference>
<dbReference type="EMBL" id="DQUO01000011">
    <property type="protein sequence ID" value="HIP90930.1"/>
    <property type="molecule type" value="Genomic_DNA"/>
</dbReference>
<evidence type="ECO:0000259" key="5">
    <source>
        <dbReference type="Pfam" id="PF01379"/>
    </source>
</evidence>
<dbReference type="PIRSF" id="PIRSF001438">
    <property type="entry name" value="4pyrrol_synth_OHMeBilane_synth"/>
    <property type="match status" value="1"/>
</dbReference>
<dbReference type="Gene3D" id="3.30.160.40">
    <property type="entry name" value="Porphobilinogen deaminase, C-terminal domain"/>
    <property type="match status" value="1"/>
</dbReference>
<dbReference type="Gene3D" id="3.40.190.10">
    <property type="entry name" value="Periplasmic binding protein-like II"/>
    <property type="match status" value="2"/>
</dbReference>
<gene>
    <name evidence="4 7" type="primary">hemC</name>
    <name evidence="7" type="ORF">EYH21_01330</name>
</gene>
<evidence type="ECO:0000256" key="4">
    <source>
        <dbReference type="HAMAP-Rule" id="MF_00260"/>
    </source>
</evidence>
<dbReference type="NCBIfam" id="TIGR00212">
    <property type="entry name" value="hemC"/>
    <property type="match status" value="1"/>
</dbReference>
<dbReference type="EC" id="2.5.1.61" evidence="4"/>
<organism evidence="7 8">
    <name type="scientific">Methanothermococcus okinawensis</name>
    <dbReference type="NCBI Taxonomy" id="155863"/>
    <lineage>
        <taxon>Archaea</taxon>
        <taxon>Methanobacteriati</taxon>
        <taxon>Methanobacteriota</taxon>
        <taxon>Methanomada group</taxon>
        <taxon>Methanococci</taxon>
        <taxon>Methanococcales</taxon>
        <taxon>Methanococcaceae</taxon>
        <taxon>Methanothermococcus</taxon>
    </lineage>
</organism>
<name>A0A832ZGS6_9EURY</name>
<dbReference type="AlphaFoldDB" id="A0A832ZGS6"/>
<dbReference type="InterPro" id="IPR036803">
    <property type="entry name" value="Porphobilinogen_deaminase_C_sf"/>
</dbReference>
<dbReference type="PANTHER" id="PTHR11557:SF0">
    <property type="entry name" value="PORPHOBILINOGEN DEAMINASE"/>
    <property type="match status" value="1"/>
</dbReference>
<keyword evidence="2 4" id="KW-0808">Transferase</keyword>
<sequence length="301" mass="34156">MKLVIGSRGSKLALAQTYYVKELLERIDKNLDIEIKIIKTKGDINQRAPISQLGLGVFSRELDIKMLNHEIDIAVHSLKDVPTLWNRDLTIAATPERESYYDVMVYRRDKEIGDNSIVGTSSIRRRAFLSLKYPGIKIVPLRGNLDTRLKKLRDGKYEGIVVAEAGLRRLKIDLDTLNLDSVRLEIPPAPAQGVIGVAARKKDREIIKLLKRINDSKTYLESTAERWALRTYGGGCQAPFGALARYDIRRRELHLICSVVDLENRRILEEEGRIKCDIGDIEGAKKLARDLGSKLREKIEL</sequence>
<comment type="catalytic activity">
    <reaction evidence="4">
        <text>4 porphobilinogen + H2O = hydroxymethylbilane + 4 NH4(+)</text>
        <dbReference type="Rhea" id="RHEA:13185"/>
        <dbReference type="ChEBI" id="CHEBI:15377"/>
        <dbReference type="ChEBI" id="CHEBI:28938"/>
        <dbReference type="ChEBI" id="CHEBI:57845"/>
        <dbReference type="ChEBI" id="CHEBI:58126"/>
        <dbReference type="EC" id="2.5.1.61"/>
    </reaction>
</comment>
<proteinExistence type="inferred from homology"/>
<dbReference type="PANTHER" id="PTHR11557">
    <property type="entry name" value="PORPHOBILINOGEN DEAMINASE"/>
    <property type="match status" value="1"/>
</dbReference>
<comment type="function">
    <text evidence="4">Tetrapolymerization of the monopyrrole PBG into the hydroxymethylbilane pre-uroporphyrinogen in several discrete steps.</text>
</comment>
<dbReference type="PRINTS" id="PR00151">
    <property type="entry name" value="PORPHBDMNASE"/>
</dbReference>
<dbReference type="Pfam" id="PF01379">
    <property type="entry name" value="Porphobil_deam"/>
    <property type="match status" value="1"/>
</dbReference>
<dbReference type="HAMAP" id="MF_00260">
    <property type="entry name" value="Porphobil_deam"/>
    <property type="match status" value="1"/>
</dbReference>
<feature type="domain" description="Porphobilinogen deaminase N-terminal" evidence="5">
    <location>
        <begin position="3"/>
        <end position="207"/>
    </location>
</feature>
<dbReference type="SUPFAM" id="SSF53850">
    <property type="entry name" value="Periplasmic binding protein-like II"/>
    <property type="match status" value="1"/>
</dbReference>
<comment type="cofactor">
    <cofactor evidence="4">
        <name>dipyrromethane</name>
        <dbReference type="ChEBI" id="CHEBI:60342"/>
    </cofactor>
    <text evidence="4">Binds 1 dipyrromethane group covalently.</text>
</comment>
<dbReference type="Pfam" id="PF03900">
    <property type="entry name" value="Porphobil_deamC"/>
    <property type="match status" value="1"/>
</dbReference>
<keyword evidence="3 4" id="KW-0627">Porphyrin biosynthesis</keyword>
<dbReference type="GO" id="GO:0006782">
    <property type="term" value="P:protoporphyrinogen IX biosynthetic process"/>
    <property type="evidence" value="ECO:0007669"/>
    <property type="project" value="UniProtKB-UniRule"/>
</dbReference>
<feature type="modified residue" description="S-(dipyrrolylmethanemethyl)cysteine" evidence="4">
    <location>
        <position position="236"/>
    </location>
</feature>
<evidence type="ECO:0000256" key="2">
    <source>
        <dbReference type="ARBA" id="ARBA00022679"/>
    </source>
</evidence>
<evidence type="ECO:0000313" key="8">
    <source>
        <dbReference type="Proteomes" id="UP000618343"/>
    </source>
</evidence>
<comment type="caution">
    <text evidence="7">The sequence shown here is derived from an EMBL/GenBank/DDBJ whole genome shotgun (WGS) entry which is preliminary data.</text>
</comment>
<accession>A0A832ZGS6</accession>
<dbReference type="Proteomes" id="UP000618343">
    <property type="component" value="Unassembled WGS sequence"/>
</dbReference>
<evidence type="ECO:0000256" key="1">
    <source>
        <dbReference type="ARBA" id="ARBA00005638"/>
    </source>
</evidence>